<gene>
    <name evidence="2" type="ORF">HPP92_005785</name>
</gene>
<dbReference type="EMBL" id="JADCNM010000002">
    <property type="protein sequence ID" value="KAG0494791.1"/>
    <property type="molecule type" value="Genomic_DNA"/>
</dbReference>
<dbReference type="OrthoDB" id="773154at2759"/>
<dbReference type="PANTHER" id="PTHR31928:SF13">
    <property type="entry name" value="OS07G0588300 PROTEIN"/>
    <property type="match status" value="1"/>
</dbReference>
<dbReference type="AlphaFoldDB" id="A0A835RUA7"/>
<feature type="domain" description="DUF936" evidence="1">
    <location>
        <begin position="4"/>
        <end position="128"/>
    </location>
</feature>
<comment type="caution">
    <text evidence="2">The sequence shown here is derived from an EMBL/GenBank/DDBJ whole genome shotgun (WGS) entry which is preliminary data.</text>
</comment>
<accession>A0A835RUA7</accession>
<organism evidence="2 3">
    <name type="scientific">Vanilla planifolia</name>
    <name type="common">Vanilla</name>
    <dbReference type="NCBI Taxonomy" id="51239"/>
    <lineage>
        <taxon>Eukaryota</taxon>
        <taxon>Viridiplantae</taxon>
        <taxon>Streptophyta</taxon>
        <taxon>Embryophyta</taxon>
        <taxon>Tracheophyta</taxon>
        <taxon>Spermatophyta</taxon>
        <taxon>Magnoliopsida</taxon>
        <taxon>Liliopsida</taxon>
        <taxon>Asparagales</taxon>
        <taxon>Orchidaceae</taxon>
        <taxon>Vanilloideae</taxon>
        <taxon>Vanilleae</taxon>
        <taxon>Vanilla</taxon>
    </lineage>
</organism>
<evidence type="ECO:0000313" key="2">
    <source>
        <dbReference type="EMBL" id="KAG0494791.1"/>
    </source>
</evidence>
<protein>
    <recommendedName>
        <fullName evidence="1">DUF936 domain-containing protein</fullName>
    </recommendedName>
</protein>
<evidence type="ECO:0000259" key="1">
    <source>
        <dbReference type="Pfam" id="PF06075"/>
    </source>
</evidence>
<evidence type="ECO:0000313" key="3">
    <source>
        <dbReference type="Proteomes" id="UP000639772"/>
    </source>
</evidence>
<dbReference type="InterPro" id="IPR010341">
    <property type="entry name" value="DUF936_pln"/>
</dbReference>
<reference evidence="2 3" key="1">
    <citation type="journal article" date="2020" name="Nat. Food">
        <title>A phased Vanilla planifolia genome enables genetic improvement of flavour and production.</title>
        <authorList>
            <person name="Hasing T."/>
            <person name="Tang H."/>
            <person name="Brym M."/>
            <person name="Khazi F."/>
            <person name="Huang T."/>
            <person name="Chambers A.H."/>
        </authorList>
    </citation>
    <scope>NUCLEOTIDE SEQUENCE [LARGE SCALE GENOMIC DNA]</scope>
    <source>
        <tissue evidence="2">Leaf</tissue>
    </source>
</reference>
<proteinExistence type="predicted"/>
<name>A0A835RUA7_VANPL</name>
<dbReference type="Proteomes" id="UP000639772">
    <property type="component" value="Unassembled WGS sequence"/>
</dbReference>
<dbReference type="PANTHER" id="PTHR31928">
    <property type="entry name" value="EXPRESSED PROTEIN"/>
    <property type="match status" value="1"/>
</dbReference>
<sequence length="302" mass="32968">MASLSSGVLLRFLRDMEASSASSNGFPAVDHYSNDSGSGSVVLQVTGIVPALGGSDLFPDRGFYLQVSDLSHSTYVSLPPGHDDLILSDNLQIGQLIHARCLEPSSPVPVLHGLRLIPGRHPFSHEISQISTPKLPATGSRLCRPTMSASPQLLPEKKKRLPPSESISKVEGKKFGYTNLNGRSSPMSLTKRKEVDRGYTLMNQPNRLSAKHIDEDGHESDDSSVITSTSSTRFTPHSFLSTLPKQKSMRKIWDPTDKAKDETGDAKPILRMRSATVGVFLLFVNARNPMLILVTIIEIVEV</sequence>
<dbReference type="InterPro" id="IPR048297">
    <property type="entry name" value="DUF936_dom_pln"/>
</dbReference>
<dbReference type="Pfam" id="PF06075">
    <property type="entry name" value="DUF936"/>
    <property type="match status" value="1"/>
</dbReference>